<protein>
    <submittedName>
        <fullName evidence="1">Uncharacterized protein</fullName>
    </submittedName>
</protein>
<keyword evidence="2" id="KW-1185">Reference proteome</keyword>
<evidence type="ECO:0000313" key="2">
    <source>
        <dbReference type="Proteomes" id="UP000190105"/>
    </source>
</evidence>
<proteinExistence type="predicted"/>
<reference evidence="2" key="1">
    <citation type="submission" date="2017-02" db="EMBL/GenBank/DDBJ databases">
        <authorList>
            <person name="Varghese N."/>
            <person name="Submissions S."/>
        </authorList>
    </citation>
    <scope>NUCLEOTIDE SEQUENCE [LARGE SCALE GENOMIC DNA]</scope>
    <source>
        <strain evidence="2">USBA 833</strain>
    </source>
</reference>
<organism evidence="1 2">
    <name type="scientific">Caloramator quimbayensis</name>
    <dbReference type="NCBI Taxonomy" id="1147123"/>
    <lineage>
        <taxon>Bacteria</taxon>
        <taxon>Bacillati</taxon>
        <taxon>Bacillota</taxon>
        <taxon>Clostridia</taxon>
        <taxon>Eubacteriales</taxon>
        <taxon>Clostridiaceae</taxon>
        <taxon>Caloramator</taxon>
    </lineage>
</organism>
<sequence>MYKKQIFIISKEVIEQCLEESIEKIESRKKISPVKNK</sequence>
<dbReference type="Proteomes" id="UP000190105">
    <property type="component" value="Unassembled WGS sequence"/>
</dbReference>
<name>A0A1T4XN14_9CLOT</name>
<dbReference type="AlphaFoldDB" id="A0A1T4XN14"/>
<accession>A0A1T4XN14</accession>
<gene>
    <name evidence="1" type="ORF">SAMN05443428_11079</name>
</gene>
<dbReference type="EMBL" id="FUYH01000010">
    <property type="protein sequence ID" value="SKA90475.1"/>
    <property type="molecule type" value="Genomic_DNA"/>
</dbReference>
<evidence type="ECO:0000313" key="1">
    <source>
        <dbReference type="EMBL" id="SKA90475.1"/>
    </source>
</evidence>